<evidence type="ECO:0000313" key="3">
    <source>
        <dbReference type="Proteomes" id="UP000054485"/>
    </source>
</evidence>
<proteinExistence type="predicted"/>
<dbReference type="OrthoDB" id="2639189at2759"/>
<keyword evidence="3" id="KW-1185">Reference proteome</keyword>
<dbReference type="InParanoid" id="A0A0D0A0M4"/>
<protein>
    <recommendedName>
        <fullName evidence="1">CxC5 like cysteine cluster associated with KDZ domain-containing protein</fullName>
    </recommendedName>
</protein>
<dbReference type="AlphaFoldDB" id="A0A0D0A0M4"/>
<dbReference type="HOGENOM" id="CLU_074887_0_0_1"/>
<dbReference type="EMBL" id="KN836700">
    <property type="protein sequence ID" value="KIK31734.1"/>
    <property type="molecule type" value="Genomic_DNA"/>
</dbReference>
<reference evidence="2 3" key="1">
    <citation type="submission" date="2014-04" db="EMBL/GenBank/DDBJ databases">
        <authorList>
            <consortium name="DOE Joint Genome Institute"/>
            <person name="Kuo A."/>
            <person name="Ruytinx J."/>
            <person name="Rineau F."/>
            <person name="Colpaert J."/>
            <person name="Kohler A."/>
            <person name="Nagy L.G."/>
            <person name="Floudas D."/>
            <person name="Copeland A."/>
            <person name="Barry K.W."/>
            <person name="Cichocki N."/>
            <person name="Veneault-Fourrey C."/>
            <person name="LaButti K."/>
            <person name="Lindquist E.A."/>
            <person name="Lipzen A."/>
            <person name="Lundell T."/>
            <person name="Morin E."/>
            <person name="Murat C."/>
            <person name="Sun H."/>
            <person name="Tunlid A."/>
            <person name="Henrissat B."/>
            <person name="Grigoriev I.V."/>
            <person name="Hibbett D.S."/>
            <person name="Martin F."/>
            <person name="Nordberg H.P."/>
            <person name="Cantor M.N."/>
            <person name="Hua S.X."/>
        </authorList>
    </citation>
    <scope>NUCLEOTIDE SEQUENCE [LARGE SCALE GENOMIC DNA]</scope>
    <source>
        <strain evidence="2 3">UH-Slu-Lm8-n1</strain>
    </source>
</reference>
<evidence type="ECO:0000259" key="1">
    <source>
        <dbReference type="Pfam" id="PF18718"/>
    </source>
</evidence>
<sequence length="208" mass="23276">MDLLSHLQHKPSIVNATSFGTLFHFMNIAFALKEDILLTLPSTHPVDEPPNVLSPAIKTFLGASCSLDDANVDLTWSLLKALVWTGNVPNKSGMGVYFIAEIHLFPPYRMCPGPDCSRMKRGHALHKVWQQQVVLFTLANGPCVAKAAHFYCEACKIDYFHNYSLRDRTYYTAVPANIQVAEHVYIERQVIELFIASMASLVVVLDLV</sequence>
<organism evidence="2 3">
    <name type="scientific">Suillus luteus UH-Slu-Lm8-n1</name>
    <dbReference type="NCBI Taxonomy" id="930992"/>
    <lineage>
        <taxon>Eukaryota</taxon>
        <taxon>Fungi</taxon>
        <taxon>Dikarya</taxon>
        <taxon>Basidiomycota</taxon>
        <taxon>Agaricomycotina</taxon>
        <taxon>Agaricomycetes</taxon>
        <taxon>Agaricomycetidae</taxon>
        <taxon>Boletales</taxon>
        <taxon>Suillineae</taxon>
        <taxon>Suillaceae</taxon>
        <taxon>Suillus</taxon>
    </lineage>
</organism>
<gene>
    <name evidence="2" type="ORF">CY34DRAFT_102856</name>
</gene>
<dbReference type="Pfam" id="PF18718">
    <property type="entry name" value="CxC5"/>
    <property type="match status" value="1"/>
</dbReference>
<name>A0A0D0A0M4_9AGAM</name>
<evidence type="ECO:0000313" key="2">
    <source>
        <dbReference type="EMBL" id="KIK31734.1"/>
    </source>
</evidence>
<dbReference type="STRING" id="930992.A0A0D0A0M4"/>
<feature type="domain" description="CxC5 like cysteine cluster associated with KDZ" evidence="1">
    <location>
        <begin position="99"/>
        <end position="200"/>
    </location>
</feature>
<dbReference type="InterPro" id="IPR041539">
    <property type="entry name" value="CxC5"/>
</dbReference>
<reference evidence="3" key="2">
    <citation type="submission" date="2015-01" db="EMBL/GenBank/DDBJ databases">
        <title>Evolutionary Origins and Diversification of the Mycorrhizal Mutualists.</title>
        <authorList>
            <consortium name="DOE Joint Genome Institute"/>
            <consortium name="Mycorrhizal Genomics Consortium"/>
            <person name="Kohler A."/>
            <person name="Kuo A."/>
            <person name="Nagy L.G."/>
            <person name="Floudas D."/>
            <person name="Copeland A."/>
            <person name="Barry K.W."/>
            <person name="Cichocki N."/>
            <person name="Veneault-Fourrey C."/>
            <person name="LaButti K."/>
            <person name="Lindquist E.A."/>
            <person name="Lipzen A."/>
            <person name="Lundell T."/>
            <person name="Morin E."/>
            <person name="Murat C."/>
            <person name="Riley R."/>
            <person name="Ohm R."/>
            <person name="Sun H."/>
            <person name="Tunlid A."/>
            <person name="Henrissat B."/>
            <person name="Grigoriev I.V."/>
            <person name="Hibbett D.S."/>
            <person name="Martin F."/>
        </authorList>
    </citation>
    <scope>NUCLEOTIDE SEQUENCE [LARGE SCALE GENOMIC DNA]</scope>
    <source>
        <strain evidence="3">UH-Slu-Lm8-n1</strain>
    </source>
</reference>
<accession>A0A0D0A0M4</accession>
<dbReference type="Proteomes" id="UP000054485">
    <property type="component" value="Unassembled WGS sequence"/>
</dbReference>